<sequence length="185" mass="19866">MTSRLVILDRDGVINQDADDYIKSPEEWVPIPGSIEAIARLTHAGFRVAVATNQSGLARGLFGIEALNTIHQRLRDQVELHGGRIEMIAFCPHGPEDDCPCRKPRPGLLLAIAKRFGVDLAGIPYIGDSLSDLQAARAAGAQPWLVRSGKGERTLKALSPDEREGLVIHPDLALAAQALIAGISP</sequence>
<evidence type="ECO:0000313" key="18">
    <source>
        <dbReference type="EMBL" id="QIK38987.1"/>
    </source>
</evidence>
<evidence type="ECO:0000256" key="3">
    <source>
        <dbReference type="ARBA" id="ARBA00001947"/>
    </source>
</evidence>
<evidence type="ECO:0000256" key="1">
    <source>
        <dbReference type="ARBA" id="ARBA00001226"/>
    </source>
</evidence>
<evidence type="ECO:0000313" key="19">
    <source>
        <dbReference type="Proteomes" id="UP000502699"/>
    </source>
</evidence>
<evidence type="ECO:0000256" key="4">
    <source>
        <dbReference type="ARBA" id="ARBA00004496"/>
    </source>
</evidence>
<dbReference type="NCBIfam" id="TIGR01656">
    <property type="entry name" value="Histidinol-ppas"/>
    <property type="match status" value="1"/>
</dbReference>
<dbReference type="InterPro" id="IPR006549">
    <property type="entry name" value="HAD-SF_hydro_IIIA"/>
</dbReference>
<evidence type="ECO:0000256" key="12">
    <source>
        <dbReference type="ARBA" id="ARBA00023277"/>
    </source>
</evidence>
<evidence type="ECO:0000256" key="2">
    <source>
        <dbReference type="ARBA" id="ARBA00001946"/>
    </source>
</evidence>
<feature type="binding site" evidence="17">
    <location>
        <position position="99"/>
    </location>
    <ligand>
        <name>Zn(2+)</name>
        <dbReference type="ChEBI" id="CHEBI:29105"/>
    </ligand>
</feature>
<dbReference type="AlphaFoldDB" id="A0A6G7VGS0"/>
<feature type="binding site" evidence="17">
    <location>
        <position position="101"/>
    </location>
    <ligand>
        <name>Zn(2+)</name>
        <dbReference type="ChEBI" id="CHEBI:29105"/>
    </ligand>
</feature>
<feature type="site" description="Stabilizes the phosphoryl group" evidence="16">
    <location>
        <position position="52"/>
    </location>
</feature>
<dbReference type="CDD" id="cd07503">
    <property type="entry name" value="HAD_HisB-N"/>
    <property type="match status" value="1"/>
</dbReference>
<accession>A0A6G7VGS0</accession>
<dbReference type="InterPro" id="IPR023214">
    <property type="entry name" value="HAD_sf"/>
</dbReference>
<dbReference type="EMBL" id="CP048029">
    <property type="protein sequence ID" value="QIK38987.1"/>
    <property type="molecule type" value="Genomic_DNA"/>
</dbReference>
<comment type="pathway">
    <text evidence="5">Nucleotide-sugar biosynthesis; ADP-L-glycero-beta-D-manno-heptose biosynthesis; ADP-L-glycero-beta-D-manno-heptose from D-glycero-beta-D-manno-heptose 7-phosphate: step 2/4.</text>
</comment>
<evidence type="ECO:0000256" key="8">
    <source>
        <dbReference type="ARBA" id="ARBA00022723"/>
    </source>
</evidence>
<evidence type="ECO:0000256" key="16">
    <source>
        <dbReference type="PIRSR" id="PIRSR004682-3"/>
    </source>
</evidence>
<name>A0A6G7VGS0_9GAMM</name>
<comment type="catalytic activity">
    <reaction evidence="1">
        <text>D-glycero-beta-D-manno-heptose 1,7-bisphosphate + H2O = D-glycero-beta-D-manno-heptose 1-phosphate + phosphate</text>
        <dbReference type="Rhea" id="RHEA:28518"/>
        <dbReference type="ChEBI" id="CHEBI:15377"/>
        <dbReference type="ChEBI" id="CHEBI:43474"/>
        <dbReference type="ChEBI" id="CHEBI:60208"/>
        <dbReference type="ChEBI" id="CHEBI:61593"/>
        <dbReference type="EC" id="3.1.3.82"/>
    </reaction>
</comment>
<feature type="binding site" evidence="17">
    <location>
        <position position="128"/>
    </location>
    <ligand>
        <name>Mg(2+)</name>
        <dbReference type="ChEBI" id="CHEBI:18420"/>
    </ligand>
</feature>
<keyword evidence="8 17" id="KW-0479">Metal-binding</keyword>
<dbReference type="PANTHER" id="PTHR42891:SF1">
    <property type="entry name" value="D-GLYCERO-BETA-D-MANNO-HEPTOSE-1,7-BISPHOSPHATE 7-PHOSPHATASE"/>
    <property type="match status" value="1"/>
</dbReference>
<dbReference type="SUPFAM" id="SSF56784">
    <property type="entry name" value="HAD-like"/>
    <property type="match status" value="1"/>
</dbReference>
<dbReference type="NCBIfam" id="TIGR01662">
    <property type="entry name" value="HAD-SF-IIIA"/>
    <property type="match status" value="1"/>
</dbReference>
<dbReference type="PANTHER" id="PTHR42891">
    <property type="entry name" value="D-GLYCERO-BETA-D-MANNO-HEPTOSE-1,7-BISPHOSPHATE 7-PHOSPHATASE"/>
    <property type="match status" value="1"/>
</dbReference>
<evidence type="ECO:0000256" key="13">
    <source>
        <dbReference type="ARBA" id="ARBA00061616"/>
    </source>
</evidence>
<dbReference type="InterPro" id="IPR036412">
    <property type="entry name" value="HAD-like_sf"/>
</dbReference>
<evidence type="ECO:0000256" key="15">
    <source>
        <dbReference type="PIRSR" id="PIRSR004682-1"/>
    </source>
</evidence>
<protein>
    <recommendedName>
        <fullName evidence="14">D,D-heptose 1,7-bisphosphate phosphatase</fullName>
        <ecNumber evidence="14">3.1.3.-</ecNumber>
    </recommendedName>
</protein>
<dbReference type="EC" id="3.1.3.-" evidence="14"/>
<feature type="active site" description="Nucleophile" evidence="15">
    <location>
        <position position="11"/>
    </location>
</feature>
<feature type="binding site" evidence="17">
    <location>
        <position position="9"/>
    </location>
    <ligand>
        <name>Mg(2+)</name>
        <dbReference type="ChEBI" id="CHEBI:18420"/>
    </ligand>
</feature>
<evidence type="ECO:0000256" key="7">
    <source>
        <dbReference type="ARBA" id="ARBA00022490"/>
    </source>
</evidence>
<feature type="site" description="Stabilizes the phosphoryl group" evidence="16">
    <location>
        <position position="103"/>
    </location>
</feature>
<dbReference type="InterPro" id="IPR004446">
    <property type="entry name" value="Heptose_bisP_phosphatase"/>
</dbReference>
<dbReference type="NCBIfam" id="NF006506">
    <property type="entry name" value="PRK08942.1"/>
    <property type="match status" value="1"/>
</dbReference>
<evidence type="ECO:0000256" key="14">
    <source>
        <dbReference type="PIRNR" id="PIRNR004682"/>
    </source>
</evidence>
<feature type="binding site" evidence="17">
    <location>
        <position position="93"/>
    </location>
    <ligand>
        <name>Zn(2+)</name>
        <dbReference type="ChEBI" id="CHEBI:29105"/>
    </ligand>
</feature>
<proteinExistence type="inferred from homology"/>
<comment type="cofactor">
    <cofactor evidence="3 17">
        <name>Zn(2+)</name>
        <dbReference type="ChEBI" id="CHEBI:29105"/>
    </cofactor>
</comment>
<dbReference type="RefSeq" id="WP_166272186.1">
    <property type="nucleotide sequence ID" value="NZ_CP048029.1"/>
</dbReference>
<feature type="site" description="Contributes to substrate recognition" evidence="16">
    <location>
        <position position="102"/>
    </location>
</feature>
<dbReference type="Gene3D" id="3.40.50.1000">
    <property type="entry name" value="HAD superfamily/HAD-like"/>
    <property type="match status" value="1"/>
</dbReference>
<evidence type="ECO:0000256" key="6">
    <source>
        <dbReference type="ARBA" id="ARBA00011245"/>
    </source>
</evidence>
<comment type="subcellular location">
    <subcellularLocation>
        <location evidence="4 14">Cytoplasm</location>
    </subcellularLocation>
</comment>
<keyword evidence="7 14" id="KW-0963">Cytoplasm</keyword>
<dbReference type="GO" id="GO:0005737">
    <property type="term" value="C:cytoplasm"/>
    <property type="evidence" value="ECO:0007669"/>
    <property type="project" value="UniProtKB-SubCell"/>
</dbReference>
<keyword evidence="11 17" id="KW-0460">Magnesium</keyword>
<evidence type="ECO:0000256" key="9">
    <source>
        <dbReference type="ARBA" id="ARBA00022801"/>
    </source>
</evidence>
<keyword evidence="9 14" id="KW-0378">Hydrolase</keyword>
<dbReference type="Proteomes" id="UP000502699">
    <property type="component" value="Chromosome"/>
</dbReference>
<evidence type="ECO:0000256" key="5">
    <source>
        <dbReference type="ARBA" id="ARBA00004708"/>
    </source>
</evidence>
<feature type="active site" description="Nucleophile" evidence="15">
    <location>
        <position position="9"/>
    </location>
</feature>
<feature type="binding site" evidence="17">
    <location>
        <position position="11"/>
    </location>
    <ligand>
        <name>Mg(2+)</name>
        <dbReference type="ChEBI" id="CHEBI:18420"/>
    </ligand>
</feature>
<reference evidence="19" key="1">
    <citation type="submission" date="2020-01" db="EMBL/GenBank/DDBJ databases">
        <title>Caldichromatium gen. nov., sp. nov., a thermophilic purple sulfur bacterium member of the family Chromatiaceae isolated from Nakabusa hot spring, Japan.</title>
        <authorList>
            <person name="Saini M.K."/>
            <person name="Hanada S."/>
            <person name="Tank M."/>
        </authorList>
    </citation>
    <scope>NUCLEOTIDE SEQUENCE [LARGE SCALE GENOMIC DNA]</scope>
    <source>
        <strain evidence="19">No.7</strain>
    </source>
</reference>
<dbReference type="Pfam" id="PF13242">
    <property type="entry name" value="Hydrolase_like"/>
    <property type="match status" value="1"/>
</dbReference>
<dbReference type="GO" id="GO:0034200">
    <property type="term" value="F:D-glycero-beta-D-manno-heptose 1,7-bisphosphate 7-phosphatase activity"/>
    <property type="evidence" value="ECO:0007669"/>
    <property type="project" value="UniProtKB-EC"/>
</dbReference>
<dbReference type="FunFam" id="3.40.50.1000:FF:000168">
    <property type="entry name" value="D,D-heptose 1,7-bisphosphate phosphatase"/>
    <property type="match status" value="1"/>
</dbReference>
<comment type="cofactor">
    <cofactor evidence="2 17">
        <name>Mg(2+)</name>
        <dbReference type="ChEBI" id="CHEBI:18420"/>
    </cofactor>
</comment>
<evidence type="ECO:0000256" key="10">
    <source>
        <dbReference type="ARBA" id="ARBA00022833"/>
    </source>
</evidence>
<organism evidence="18 19">
    <name type="scientific">Caldichromatium japonicum</name>
    <dbReference type="NCBI Taxonomy" id="2699430"/>
    <lineage>
        <taxon>Bacteria</taxon>
        <taxon>Pseudomonadati</taxon>
        <taxon>Pseudomonadota</taxon>
        <taxon>Gammaproteobacteria</taxon>
        <taxon>Chromatiales</taxon>
        <taxon>Chromatiaceae</taxon>
        <taxon>Caldichromatium</taxon>
    </lineage>
</organism>
<dbReference type="GO" id="GO:0005975">
    <property type="term" value="P:carbohydrate metabolic process"/>
    <property type="evidence" value="ECO:0007669"/>
    <property type="project" value="InterPro"/>
</dbReference>
<evidence type="ECO:0000256" key="11">
    <source>
        <dbReference type="ARBA" id="ARBA00022842"/>
    </source>
</evidence>
<comment type="similarity">
    <text evidence="13 14">Belongs to the gmhB family.</text>
</comment>
<gene>
    <name evidence="18" type="primary">gmhB</name>
    <name evidence="18" type="ORF">GWK36_14400</name>
</gene>
<feature type="binding site" evidence="17">
    <location>
        <position position="91"/>
    </location>
    <ligand>
        <name>Zn(2+)</name>
        <dbReference type="ChEBI" id="CHEBI:29105"/>
    </ligand>
</feature>
<dbReference type="KEGG" id="cjap:GWK36_14400"/>
<keyword evidence="10 17" id="KW-0862">Zinc</keyword>
<evidence type="ECO:0000256" key="17">
    <source>
        <dbReference type="PIRSR" id="PIRSR004682-4"/>
    </source>
</evidence>
<dbReference type="GO" id="GO:0046872">
    <property type="term" value="F:metal ion binding"/>
    <property type="evidence" value="ECO:0007669"/>
    <property type="project" value="UniProtKB-KW"/>
</dbReference>
<keyword evidence="12 14" id="KW-0119">Carbohydrate metabolism</keyword>
<dbReference type="InterPro" id="IPR006543">
    <property type="entry name" value="Histidinol-phos"/>
</dbReference>
<keyword evidence="19" id="KW-1185">Reference proteome</keyword>
<dbReference type="PIRSF" id="PIRSF004682">
    <property type="entry name" value="GmhB"/>
    <property type="match status" value="1"/>
</dbReference>
<comment type="subunit">
    <text evidence="6">Monomer.</text>
</comment>